<dbReference type="AlphaFoldDB" id="A0A8J6EJF6"/>
<accession>A0A8J6EJF6</accession>
<feature type="region of interest" description="Disordered" evidence="1">
    <location>
        <begin position="1"/>
        <end position="20"/>
    </location>
</feature>
<organism evidence="2 3">
    <name type="scientific">Eleutherodactylus coqui</name>
    <name type="common">Puerto Rican coqui</name>
    <dbReference type="NCBI Taxonomy" id="57060"/>
    <lineage>
        <taxon>Eukaryota</taxon>
        <taxon>Metazoa</taxon>
        <taxon>Chordata</taxon>
        <taxon>Craniata</taxon>
        <taxon>Vertebrata</taxon>
        <taxon>Euteleostomi</taxon>
        <taxon>Amphibia</taxon>
        <taxon>Batrachia</taxon>
        <taxon>Anura</taxon>
        <taxon>Neobatrachia</taxon>
        <taxon>Hyloidea</taxon>
        <taxon>Eleutherodactylidae</taxon>
        <taxon>Eleutherodactylinae</taxon>
        <taxon>Eleutherodactylus</taxon>
        <taxon>Eleutherodactylus</taxon>
    </lineage>
</organism>
<comment type="caution">
    <text evidence="2">The sequence shown here is derived from an EMBL/GenBank/DDBJ whole genome shotgun (WGS) entry which is preliminary data.</text>
</comment>
<dbReference type="GO" id="GO:0003351">
    <property type="term" value="P:epithelial cilium movement involved in extracellular fluid movement"/>
    <property type="evidence" value="ECO:0007669"/>
    <property type="project" value="TreeGrafter"/>
</dbReference>
<dbReference type="GO" id="GO:1990716">
    <property type="term" value="C:axonemal central apparatus"/>
    <property type="evidence" value="ECO:0007669"/>
    <property type="project" value="TreeGrafter"/>
</dbReference>
<reference evidence="2" key="1">
    <citation type="thesis" date="2020" institute="ProQuest LLC" country="789 East Eisenhower Parkway, Ann Arbor, MI, USA">
        <title>Comparative Genomics and Chromosome Evolution.</title>
        <authorList>
            <person name="Mudd A.B."/>
        </authorList>
    </citation>
    <scope>NUCLEOTIDE SEQUENCE</scope>
    <source>
        <strain evidence="2">HN-11 Male</strain>
        <tissue evidence="2">Kidney and liver</tissue>
    </source>
</reference>
<name>A0A8J6EJF6_ELECQ</name>
<dbReference type="InterPro" id="IPR026173">
    <property type="entry name" value="SPAG17"/>
</dbReference>
<feature type="compositionally biased region" description="Low complexity" evidence="1">
    <location>
        <begin position="8"/>
        <end position="20"/>
    </location>
</feature>
<evidence type="ECO:0000256" key="1">
    <source>
        <dbReference type="SAM" id="MobiDB-lite"/>
    </source>
</evidence>
<dbReference type="PANTHER" id="PTHR21963">
    <property type="entry name" value="PF6"/>
    <property type="match status" value="1"/>
</dbReference>
<dbReference type="EMBL" id="WNTK01000368">
    <property type="protein sequence ID" value="KAG9470055.1"/>
    <property type="molecule type" value="Genomic_DNA"/>
</dbReference>
<evidence type="ECO:0000313" key="2">
    <source>
        <dbReference type="EMBL" id="KAG9470055.1"/>
    </source>
</evidence>
<dbReference type="GO" id="GO:1904158">
    <property type="term" value="P:axonemal central apparatus assembly"/>
    <property type="evidence" value="ECO:0007669"/>
    <property type="project" value="TreeGrafter"/>
</dbReference>
<gene>
    <name evidence="2" type="ORF">GDO78_019003</name>
</gene>
<protein>
    <submittedName>
        <fullName evidence="2">Uncharacterized protein</fullName>
    </submittedName>
</protein>
<evidence type="ECO:0000313" key="3">
    <source>
        <dbReference type="Proteomes" id="UP000770717"/>
    </source>
</evidence>
<dbReference type="OrthoDB" id="10257153at2759"/>
<proteinExistence type="predicted"/>
<dbReference type="PANTHER" id="PTHR21963:SF1">
    <property type="entry name" value="SPERM-ASSOCIATED ANTIGEN 17"/>
    <property type="match status" value="1"/>
</dbReference>
<keyword evidence="3" id="KW-1185">Reference proteome</keyword>
<dbReference type="GO" id="GO:0005576">
    <property type="term" value="C:extracellular region"/>
    <property type="evidence" value="ECO:0007669"/>
    <property type="project" value="GOC"/>
</dbReference>
<dbReference type="Proteomes" id="UP000770717">
    <property type="component" value="Unassembled WGS sequence"/>
</dbReference>
<sequence length="109" mass="12052">MSPKRSKTSVSSSTAVTGASRSWEPGLISAALDEDSWKVNIALLVENQVEDEVHTRALSQAVCVPQRKLFSLVSWDKVLQQVHELGNPKIKKTKDVPQYYEVRASGSVQ</sequence>